<dbReference type="AlphaFoldDB" id="Q7MRH9"/>
<dbReference type="InterPro" id="IPR023875">
    <property type="entry name" value="DNA_repair_put"/>
</dbReference>
<evidence type="ECO:0000313" key="2">
    <source>
        <dbReference type="EMBL" id="CAE10409.1"/>
    </source>
</evidence>
<dbReference type="RefSeq" id="WP_011139195.1">
    <property type="nucleotide sequence ID" value="NC_005090.1"/>
</dbReference>
<feature type="domain" description="DUF4130" evidence="1">
    <location>
        <begin position="81"/>
        <end position="234"/>
    </location>
</feature>
<dbReference type="EMBL" id="BX571660">
    <property type="protein sequence ID" value="CAE10409.1"/>
    <property type="molecule type" value="Genomic_DNA"/>
</dbReference>
<accession>Q7MRH9</accession>
<name>Q7MRH9_WOLSU</name>
<organism evidence="3">
    <name type="scientific">Wolinella succinogenes (strain ATCC 29543 / DSM 1740 / CCUG 13145 / JCM 31913 / LMG 7466 / NCTC 11488 / FDC 602W)</name>
    <name type="common">Vibrio succinogenes</name>
    <dbReference type="NCBI Taxonomy" id="273121"/>
    <lineage>
        <taxon>Bacteria</taxon>
        <taxon>Pseudomonadati</taxon>
        <taxon>Campylobacterota</taxon>
        <taxon>Epsilonproteobacteria</taxon>
        <taxon>Campylobacterales</taxon>
        <taxon>Helicobacteraceae</taxon>
        <taxon>Wolinella</taxon>
    </lineage>
</organism>
<gene>
    <name evidence="2" type="ordered locus">WS1336</name>
</gene>
<keyword evidence="3" id="KW-1185">Reference proteome</keyword>
<evidence type="ECO:0000313" key="3">
    <source>
        <dbReference type="Proteomes" id="UP000000422"/>
    </source>
</evidence>
<reference evidence="2 3" key="1">
    <citation type="journal article" date="2003" name="Proc. Natl. Acad. Sci. U.S.A.">
        <title>Complete genome sequence and analysis of Wolinella succinogenes.</title>
        <authorList>
            <person name="Baar C."/>
            <person name="Eppinger M."/>
            <person name="Raddatz G."/>
            <person name="Simon JM."/>
            <person name="Lanz C."/>
            <person name="Klimmek O."/>
            <person name="Nandakumar R."/>
            <person name="Gross R."/>
            <person name="Rosinus A."/>
            <person name="Keller H."/>
            <person name="Jagtap P."/>
            <person name="Linke B."/>
            <person name="Meyer F."/>
            <person name="Lederer H."/>
            <person name="Schuster S.C."/>
        </authorList>
    </citation>
    <scope>NUCLEOTIDE SEQUENCE [LARGE SCALE GENOMIC DNA]</scope>
    <source>
        <strain evidence="3">ATCC 29543 / DSM 1740 / CCUG 13145 / JCM 31913 / LMG 7466 / NCTC 11488 / FDC 602W</strain>
    </source>
</reference>
<sequence length="237" mass="27962">MSFLTLIDHLYRHALMPEAIHTLKERRGKIEGSLWGEREIIGEEEVAQKVWKAILARFDSKSISLLRDAFLAPSPPFLEMLSFVILGFKEPKFLQNPNIPCVRNLERLHRAIHREIHRYIGFLRFKEKEAGWLYAAFAPQYLILEPLGDHFAQRMGQESFILHDEARGSAFFYSQGRRTIKTGVSVTKKENEEKKGTWEERWRLFLESATIPERRNENLQRSLLPLSYRRFMTEFEP</sequence>
<proteinExistence type="predicted"/>
<dbReference type="InterPro" id="IPR025404">
    <property type="entry name" value="DUF4130"/>
</dbReference>
<dbReference type="Pfam" id="PF13566">
    <property type="entry name" value="DUF4130"/>
    <property type="match status" value="1"/>
</dbReference>
<dbReference type="STRING" id="273121.WS1336"/>
<dbReference type="Proteomes" id="UP000000422">
    <property type="component" value="Chromosome"/>
</dbReference>
<dbReference type="eggNOG" id="ENOG5030S3R">
    <property type="taxonomic scope" value="Bacteria"/>
</dbReference>
<dbReference type="KEGG" id="wsu:WS1336"/>
<dbReference type="HOGENOM" id="CLU_068835_0_0_7"/>
<protein>
    <recommendedName>
        <fullName evidence="1">DUF4130 domain-containing protein</fullName>
    </recommendedName>
</protein>
<evidence type="ECO:0000259" key="1">
    <source>
        <dbReference type="Pfam" id="PF13566"/>
    </source>
</evidence>
<dbReference type="NCBIfam" id="TIGR03915">
    <property type="entry name" value="SAM_7_link_chp"/>
    <property type="match status" value="1"/>
</dbReference>